<accession>A0A1G6AHI5</accession>
<dbReference type="Pfam" id="PF07076">
    <property type="entry name" value="DUF1344"/>
    <property type="match status" value="1"/>
</dbReference>
<dbReference type="Proteomes" id="UP000199071">
    <property type="component" value="Unassembled WGS sequence"/>
</dbReference>
<gene>
    <name evidence="2" type="ORF">SAMN02982931_00595</name>
</gene>
<feature type="chain" id="PRO_5011522976" description="DUF1344 domain-containing protein" evidence="1">
    <location>
        <begin position="24"/>
        <end position="95"/>
    </location>
</feature>
<evidence type="ECO:0000256" key="1">
    <source>
        <dbReference type="SAM" id="SignalP"/>
    </source>
</evidence>
<sequence length="95" mass="10031">MRKFMIATGAAALMAASSFGAMAFETRAVITSVDQAAGTVTIDNGATLQLPTGFDAAELNVGEQIMVDYDSDTNMINTFDVVTDGNVMEENRGDE</sequence>
<keyword evidence="1" id="KW-0732">Signal</keyword>
<dbReference type="AlphaFoldDB" id="A0A1G6AHI5"/>
<reference evidence="2 3" key="1">
    <citation type="submission" date="2016-10" db="EMBL/GenBank/DDBJ databases">
        <authorList>
            <person name="de Groot N.N."/>
        </authorList>
    </citation>
    <scope>NUCLEOTIDE SEQUENCE [LARGE SCALE GENOMIC DNA]</scope>
    <source>
        <strain evidence="2 3">ATCC 35022</strain>
    </source>
</reference>
<feature type="signal peptide" evidence="1">
    <location>
        <begin position="1"/>
        <end position="23"/>
    </location>
</feature>
<protein>
    <recommendedName>
        <fullName evidence="4">DUF1344 domain-containing protein</fullName>
    </recommendedName>
</protein>
<evidence type="ECO:0000313" key="2">
    <source>
        <dbReference type="EMBL" id="SDB07583.1"/>
    </source>
</evidence>
<keyword evidence="3" id="KW-1185">Reference proteome</keyword>
<evidence type="ECO:0000313" key="3">
    <source>
        <dbReference type="Proteomes" id="UP000199071"/>
    </source>
</evidence>
<dbReference type="RefSeq" id="WP_090874690.1">
    <property type="nucleotide sequence ID" value="NZ_FMXQ01000001.1"/>
</dbReference>
<evidence type="ECO:0008006" key="4">
    <source>
        <dbReference type="Google" id="ProtNLM"/>
    </source>
</evidence>
<dbReference type="EMBL" id="FMXQ01000001">
    <property type="protein sequence ID" value="SDB07583.1"/>
    <property type="molecule type" value="Genomic_DNA"/>
</dbReference>
<proteinExistence type="predicted"/>
<dbReference type="InterPro" id="IPR009780">
    <property type="entry name" value="DUF1344"/>
</dbReference>
<organism evidence="2 3">
    <name type="scientific">Bauldia litoralis</name>
    <dbReference type="NCBI Taxonomy" id="665467"/>
    <lineage>
        <taxon>Bacteria</taxon>
        <taxon>Pseudomonadati</taxon>
        <taxon>Pseudomonadota</taxon>
        <taxon>Alphaproteobacteria</taxon>
        <taxon>Hyphomicrobiales</taxon>
        <taxon>Kaistiaceae</taxon>
        <taxon>Bauldia</taxon>
    </lineage>
</organism>
<name>A0A1G6AHI5_9HYPH</name>